<dbReference type="EMBL" id="BGPR01001074">
    <property type="protein sequence ID" value="GBM44701.1"/>
    <property type="molecule type" value="Genomic_DNA"/>
</dbReference>
<name>A0A4Y2FU69_ARAVE</name>
<feature type="transmembrane region" description="Helical" evidence="1">
    <location>
        <begin position="40"/>
        <end position="60"/>
    </location>
</feature>
<feature type="transmembrane region" description="Helical" evidence="1">
    <location>
        <begin position="216"/>
        <end position="235"/>
    </location>
</feature>
<reference evidence="2 3" key="1">
    <citation type="journal article" date="2019" name="Sci. Rep.">
        <title>Orb-weaving spider Araneus ventricosus genome elucidates the spidroin gene catalogue.</title>
        <authorList>
            <person name="Kono N."/>
            <person name="Nakamura H."/>
            <person name="Ohtoshi R."/>
            <person name="Moran D.A.P."/>
            <person name="Shinohara A."/>
            <person name="Yoshida Y."/>
            <person name="Fujiwara M."/>
            <person name="Mori M."/>
            <person name="Tomita M."/>
            <person name="Arakawa K."/>
        </authorList>
    </citation>
    <scope>NUCLEOTIDE SEQUENCE [LARGE SCALE GENOMIC DNA]</scope>
</reference>
<keyword evidence="1" id="KW-0472">Membrane</keyword>
<evidence type="ECO:0000256" key="1">
    <source>
        <dbReference type="SAM" id="Phobius"/>
    </source>
</evidence>
<protein>
    <recommendedName>
        <fullName evidence="4">Gustatory receptor</fullName>
    </recommendedName>
</protein>
<feature type="transmembrane region" description="Helical" evidence="1">
    <location>
        <begin position="121"/>
        <end position="139"/>
    </location>
</feature>
<gene>
    <name evidence="2" type="ORF">AVEN_103172_1</name>
</gene>
<organism evidence="2 3">
    <name type="scientific">Araneus ventricosus</name>
    <name type="common">Orbweaver spider</name>
    <name type="synonym">Epeira ventricosa</name>
    <dbReference type="NCBI Taxonomy" id="182803"/>
    <lineage>
        <taxon>Eukaryota</taxon>
        <taxon>Metazoa</taxon>
        <taxon>Ecdysozoa</taxon>
        <taxon>Arthropoda</taxon>
        <taxon>Chelicerata</taxon>
        <taxon>Arachnida</taxon>
        <taxon>Araneae</taxon>
        <taxon>Araneomorphae</taxon>
        <taxon>Entelegynae</taxon>
        <taxon>Araneoidea</taxon>
        <taxon>Araneidae</taxon>
        <taxon>Araneus</taxon>
    </lineage>
</organism>
<sequence>MYPALEKDNEMDIKLIMKPIFSLFFLCGIDLNEPRRKSSLIFSVFFNTICLGIILSRILCLIGKPDWFVLITTMIKISYLLLWWIANLRKKYLLKLIEDLESLKSELDVRDYAKLLRTSKLAVTAAFLFIFIDSGLRIYNSIKRNELTFCLDYFSITLSPIIALIYEISVSYMQTSISYAIFAFYTTYCKTVAVCLQEKERSKFEAHQIYSTVLGIFRYLEETFSAIMVIIFGYISAAFLKNILDIVNDVKKGHYALVGTPSLNFVWNVLLASVIVLSAEKVQQRANDVRQSLFMMPREDFQCCSGKYMKILEDREHLKLTVWGTVAVKKSLLLSLMVWNFTFGVVAIQCQG</sequence>
<evidence type="ECO:0000313" key="3">
    <source>
        <dbReference type="Proteomes" id="UP000499080"/>
    </source>
</evidence>
<feature type="transmembrane region" description="Helical" evidence="1">
    <location>
        <begin position="67"/>
        <end position="86"/>
    </location>
</feature>
<keyword evidence="1" id="KW-0812">Transmembrane</keyword>
<feature type="transmembrane region" description="Helical" evidence="1">
    <location>
        <begin position="151"/>
        <end position="170"/>
    </location>
</feature>
<evidence type="ECO:0008006" key="4">
    <source>
        <dbReference type="Google" id="ProtNLM"/>
    </source>
</evidence>
<accession>A0A4Y2FU69</accession>
<proteinExistence type="predicted"/>
<dbReference type="OrthoDB" id="6418194at2759"/>
<evidence type="ECO:0000313" key="2">
    <source>
        <dbReference type="EMBL" id="GBM44701.1"/>
    </source>
</evidence>
<dbReference type="AlphaFoldDB" id="A0A4Y2FU69"/>
<keyword evidence="1" id="KW-1133">Transmembrane helix</keyword>
<dbReference type="Proteomes" id="UP000499080">
    <property type="component" value="Unassembled WGS sequence"/>
</dbReference>
<comment type="caution">
    <text evidence="2">The sequence shown here is derived from an EMBL/GenBank/DDBJ whole genome shotgun (WGS) entry which is preliminary data.</text>
</comment>
<feature type="transmembrane region" description="Helical" evidence="1">
    <location>
        <begin position="255"/>
        <end position="277"/>
    </location>
</feature>
<feature type="transmembrane region" description="Helical" evidence="1">
    <location>
        <begin position="176"/>
        <end position="196"/>
    </location>
</feature>
<keyword evidence="3" id="KW-1185">Reference proteome</keyword>